<organism evidence="1 2">
    <name type="scientific">Sphingobium yanoikuyae</name>
    <name type="common">Sphingomonas yanoikuyae</name>
    <dbReference type="NCBI Taxonomy" id="13690"/>
    <lineage>
        <taxon>Bacteria</taxon>
        <taxon>Pseudomonadati</taxon>
        <taxon>Pseudomonadota</taxon>
        <taxon>Alphaproteobacteria</taxon>
        <taxon>Sphingomonadales</taxon>
        <taxon>Sphingomonadaceae</taxon>
        <taxon>Sphingobium</taxon>
    </lineage>
</organism>
<dbReference type="Proteomes" id="UP000280708">
    <property type="component" value="Chromosome"/>
</dbReference>
<dbReference type="AlphaFoldDB" id="A0A085K4A5"/>
<protein>
    <submittedName>
        <fullName evidence="1">Uncharacterized protein</fullName>
    </submittedName>
</protein>
<gene>
    <name evidence="1" type="ORF">EBF16_20105</name>
</gene>
<sequence>MTEEEAYALRLQSVAATKLAQTTLEFAINMARLQGLSLDLEGAAQAHLNCELDHSLDPKSLAIEGDARMIVAETLLAFARKSGC</sequence>
<dbReference type="EMBL" id="CP033230">
    <property type="protein sequence ID" value="AYO78984.1"/>
    <property type="molecule type" value="Genomic_DNA"/>
</dbReference>
<accession>A0A085K4A5</accession>
<proteinExistence type="predicted"/>
<dbReference type="RefSeq" id="WP_037509513.1">
    <property type="nucleotide sequence ID" value="NZ_CAIGKD010000014.1"/>
</dbReference>
<evidence type="ECO:0000313" key="1">
    <source>
        <dbReference type="EMBL" id="AYO78984.1"/>
    </source>
</evidence>
<reference evidence="1 2" key="1">
    <citation type="submission" date="2018-10" db="EMBL/GenBank/DDBJ databases">
        <title>Characterization and genome analysis of a novel bacterium Sphingobium yanoikuyae SJTF8 capable of degrading PAHs.</title>
        <authorList>
            <person name="Yin C."/>
            <person name="Xiong W."/>
            <person name="Liang R."/>
        </authorList>
    </citation>
    <scope>NUCLEOTIDE SEQUENCE [LARGE SCALE GENOMIC DNA]</scope>
    <source>
        <strain evidence="1 2">SJTF8</strain>
    </source>
</reference>
<name>A0A085K4A5_SPHYA</name>
<evidence type="ECO:0000313" key="2">
    <source>
        <dbReference type="Proteomes" id="UP000280708"/>
    </source>
</evidence>